<dbReference type="Pfam" id="PF00271">
    <property type="entry name" value="Helicase_C"/>
    <property type="match status" value="1"/>
</dbReference>
<keyword evidence="7" id="KW-0862">Zinc</keyword>
<evidence type="ECO:0000256" key="3">
    <source>
        <dbReference type="ARBA" id="ARBA00022741"/>
    </source>
</evidence>
<sequence length="1279" mass="141967">MAEPPDYDALKDELVVLGVILDSLQGESFDGAEQERHEATREITRLKALLSQCPRPAETPDGPTPDGDSSRETDGRDGAQAQSRHSQPAATTPKGGLSSLVLLPQSTRMHVTCSVLPWPRLRTLACPHRVLLFTPLLPSLNPKRILHHAECFQSLAVQSLAVQSLAVQSLAVQHLAVSAYGHLRAFLAVSVLVCVFLLTATRQARPSGVMEPAMSRHSPAAFSTPRKPPVKNDIWRSPGAHSLPSRKRERESPLLDFATDTAKARRISHQTPQRNSFVDLCPEVIDLTGHVSPITFHVTGGQCQGLTRPKREQEMGDGHLALRLSNQGQFPPVPASSAASGSGHADAFSKIMASQMPNSQGPFVKLEGSPSRPLPTQPMPGAYDARWDEPHGPNPFISAPRAAFGGPGQSPLSTTSQAYPHNLPPPGTSLTPGVAFSGLPWVGSPVSHPSQPGRQGFAPRWGGHGTPTTPVLPSSGSVSLLDTIGKTSALDYANKLGLDGNPFSDRLSNFIDHAYHDPNVTEKELDELLQNIRPDMDIPDENRDGTPAGLKQSLYHHQELALSWMKKMEEGTNKGGILADDMGLGKTISALALMLARPAVGRPKTNLIIGPLSLVRQWEEEILKKTKLSHRLSVFVYHNTKATTDELLRYDVVLTTYGTIAQELKRLEKFLEDNSTRNIDFNDRPNAIKFPLLHPTKALFHRVVLDEAQCIKNRKTRTAKACLALKSTYRWCLTGTPMMNGVIELFSLVQFLHIKPYCVWENFRQTFGTLCGLKGDPKSVGMNRLRALLKAIMLRRKKDSQLNGKPILKLPLKTEDIVYAKLSPDEREFYNQLEQKSQVLFSKYLREGSIGRNYSNILVLLLRMRQACCHPHLNLDVDDISRVGAEKVDDNILQLIKGLSDATVQRIKSIEAFDCPICFDAVQSPSFFIPCGHDSCKDCVTRLVDNAAAANLQAGDESDNKAKCPVCRGPFDGKKCFTYEAFRSVHMPETVVKKSESDDEGPESDDESESESDSEASADDVDAKGNLRGFVVADDDEDDVDDVDPKSPTKKAKKDKKDKKDKKGKKKLPDVKPSMLKSLRQQAVRNRDAYRKYMRYLRKTWMPAAKVSECMVLLKKIQETGEKTIIFSQWTLLLDLLQVAMWHDKFKEKPERYDGSMSGEDRARAARAFRVKDDVKVMLVSLRAGNAGLNLTSANNVIIMDPFWNPYIEMQAVDRAYRIGQKKEVKVYRILTAETVEDRIIALQERKKEIVEAALDETESMKIGRLNVSELKFLFNTRD</sequence>
<proteinExistence type="inferred from homology"/>
<evidence type="ECO:0000256" key="8">
    <source>
        <dbReference type="ARBA" id="ARBA00022840"/>
    </source>
</evidence>
<dbReference type="PANTHER" id="PTHR45626">
    <property type="entry name" value="TRANSCRIPTION TERMINATION FACTOR 2-RELATED"/>
    <property type="match status" value="1"/>
</dbReference>
<evidence type="ECO:0000259" key="13">
    <source>
        <dbReference type="PROSITE" id="PS51192"/>
    </source>
</evidence>
<gene>
    <name evidence="15" type="ORF">OCS_00802</name>
</gene>
<dbReference type="GO" id="GO:0000724">
    <property type="term" value="P:double-strand break repair via homologous recombination"/>
    <property type="evidence" value="ECO:0007669"/>
    <property type="project" value="TreeGrafter"/>
</dbReference>
<evidence type="ECO:0000256" key="5">
    <source>
        <dbReference type="ARBA" id="ARBA00022801"/>
    </source>
</evidence>
<dbReference type="GO" id="GO:0005524">
    <property type="term" value="F:ATP binding"/>
    <property type="evidence" value="ECO:0007669"/>
    <property type="project" value="UniProtKB-KW"/>
</dbReference>
<dbReference type="eggNOG" id="KOG1001">
    <property type="taxonomic scope" value="Eukaryota"/>
</dbReference>
<evidence type="ECO:0000259" key="14">
    <source>
        <dbReference type="PROSITE" id="PS51194"/>
    </source>
</evidence>
<protein>
    <submittedName>
        <fullName evidence="15">SNF2-related protein</fullName>
    </submittedName>
</protein>
<dbReference type="Pfam" id="PF00097">
    <property type="entry name" value="zf-C3HC4"/>
    <property type="match status" value="1"/>
</dbReference>
<dbReference type="PROSITE" id="PS51194">
    <property type="entry name" value="HELICASE_CTER"/>
    <property type="match status" value="1"/>
</dbReference>
<dbReference type="Proteomes" id="UP000019374">
    <property type="component" value="Unassembled WGS sequence"/>
</dbReference>
<dbReference type="EMBL" id="KE652209">
    <property type="protein sequence ID" value="EQL03479.1"/>
    <property type="molecule type" value="Genomic_DNA"/>
</dbReference>
<reference evidence="15 16" key="1">
    <citation type="journal article" date="2013" name="Chin. Sci. Bull.">
        <title>Genome survey uncovers the secrets of sex and lifestyle in caterpillar fungus.</title>
        <authorList>
            <person name="Hu X."/>
            <person name="Zhang Y."/>
            <person name="Xiao G."/>
            <person name="Zheng P."/>
            <person name="Xia Y."/>
            <person name="Zhang X."/>
            <person name="St Leger R.J."/>
            <person name="Liu X."/>
            <person name="Wang C."/>
        </authorList>
    </citation>
    <scope>NUCLEOTIDE SEQUENCE [LARGE SCALE GENOMIC DNA]</scope>
    <source>
        <strain evidence="16">Co18 / CGMCC 3.14243</strain>
        <tissue evidence="15">Fruit-body</tissue>
    </source>
</reference>
<dbReference type="SMART" id="SM00184">
    <property type="entry name" value="RING"/>
    <property type="match status" value="1"/>
</dbReference>
<feature type="region of interest" description="Disordered" evidence="11">
    <location>
        <begin position="1035"/>
        <end position="1073"/>
    </location>
</feature>
<dbReference type="Gene3D" id="3.40.50.300">
    <property type="entry name" value="P-loop containing nucleotide triphosphate hydrolases"/>
    <property type="match status" value="2"/>
</dbReference>
<dbReference type="HOGENOM" id="CLU_000315_2_0_1"/>
<keyword evidence="6" id="KW-0347">Helicase</keyword>
<feature type="region of interest" description="Disordered" evidence="11">
    <location>
        <begin position="358"/>
        <end position="397"/>
    </location>
</feature>
<dbReference type="SMART" id="SM00487">
    <property type="entry name" value="DEXDc"/>
    <property type="match status" value="1"/>
</dbReference>
<evidence type="ECO:0000313" key="15">
    <source>
        <dbReference type="EMBL" id="EQL03479.1"/>
    </source>
</evidence>
<organism evidence="15 16">
    <name type="scientific">Ophiocordyceps sinensis (strain Co18 / CGMCC 3.14243)</name>
    <name type="common">Yarsagumba caterpillar fungus</name>
    <name type="synonym">Hirsutella sinensis</name>
    <dbReference type="NCBI Taxonomy" id="911162"/>
    <lineage>
        <taxon>Eukaryota</taxon>
        <taxon>Fungi</taxon>
        <taxon>Dikarya</taxon>
        <taxon>Ascomycota</taxon>
        <taxon>Pezizomycotina</taxon>
        <taxon>Sordariomycetes</taxon>
        <taxon>Hypocreomycetidae</taxon>
        <taxon>Hypocreales</taxon>
        <taxon>Ophiocordycipitaceae</taxon>
        <taxon>Ophiocordyceps</taxon>
    </lineage>
</organism>
<dbReference type="CDD" id="cd16449">
    <property type="entry name" value="RING-HC"/>
    <property type="match status" value="1"/>
</dbReference>
<dbReference type="GO" id="GO:0004386">
    <property type="term" value="F:helicase activity"/>
    <property type="evidence" value="ECO:0007669"/>
    <property type="project" value="UniProtKB-KW"/>
</dbReference>
<dbReference type="Gene3D" id="3.30.40.10">
    <property type="entry name" value="Zinc/RING finger domain, C3HC4 (zinc finger)"/>
    <property type="match status" value="1"/>
</dbReference>
<evidence type="ECO:0000256" key="4">
    <source>
        <dbReference type="ARBA" id="ARBA00022771"/>
    </source>
</evidence>
<evidence type="ECO:0000256" key="11">
    <source>
        <dbReference type="SAM" id="MobiDB-lite"/>
    </source>
</evidence>
<dbReference type="InterPro" id="IPR001650">
    <property type="entry name" value="Helicase_C-like"/>
</dbReference>
<keyword evidence="4 9" id="KW-0863">Zinc-finger</keyword>
<dbReference type="Gene3D" id="3.40.50.10810">
    <property type="entry name" value="Tandem AAA-ATPase domain"/>
    <property type="match status" value="1"/>
</dbReference>
<feature type="domain" description="RING-type" evidence="12">
    <location>
        <begin position="915"/>
        <end position="968"/>
    </location>
</feature>
<dbReference type="AlphaFoldDB" id="T5ALJ8"/>
<evidence type="ECO:0000259" key="12">
    <source>
        <dbReference type="PROSITE" id="PS50089"/>
    </source>
</evidence>
<keyword evidence="10" id="KW-0175">Coiled coil</keyword>
<evidence type="ECO:0000256" key="10">
    <source>
        <dbReference type="SAM" id="Coils"/>
    </source>
</evidence>
<dbReference type="InterPro" id="IPR049730">
    <property type="entry name" value="SNF2/RAD54-like_C"/>
</dbReference>
<feature type="compositionally biased region" description="Polar residues" evidence="11">
    <location>
        <begin position="80"/>
        <end position="90"/>
    </location>
</feature>
<dbReference type="Pfam" id="PF00176">
    <property type="entry name" value="SNF2-rel_dom"/>
    <property type="match status" value="1"/>
</dbReference>
<dbReference type="SUPFAM" id="SSF57850">
    <property type="entry name" value="RING/U-box"/>
    <property type="match status" value="1"/>
</dbReference>
<dbReference type="CDD" id="cd18008">
    <property type="entry name" value="DEXDc_SHPRH-like"/>
    <property type="match status" value="1"/>
</dbReference>
<evidence type="ECO:0000313" key="16">
    <source>
        <dbReference type="Proteomes" id="UP000019374"/>
    </source>
</evidence>
<accession>T5ALJ8</accession>
<feature type="region of interest" description="Disordered" evidence="11">
    <location>
        <begin position="990"/>
        <end position="1021"/>
    </location>
</feature>
<dbReference type="InterPro" id="IPR038718">
    <property type="entry name" value="SNF2-like_sf"/>
</dbReference>
<dbReference type="InterPro" id="IPR000330">
    <property type="entry name" value="SNF2_N"/>
</dbReference>
<feature type="domain" description="Helicase C-terminal" evidence="14">
    <location>
        <begin position="1109"/>
        <end position="1269"/>
    </location>
</feature>
<dbReference type="InterPro" id="IPR050628">
    <property type="entry name" value="SNF2_RAD54_helicase_TF"/>
</dbReference>
<dbReference type="CDD" id="cd18793">
    <property type="entry name" value="SF2_C_SNF"/>
    <property type="match status" value="1"/>
</dbReference>
<evidence type="ECO:0000256" key="6">
    <source>
        <dbReference type="ARBA" id="ARBA00022806"/>
    </source>
</evidence>
<dbReference type="OrthoDB" id="423559at2759"/>
<dbReference type="PANTHER" id="PTHR45626:SF16">
    <property type="entry name" value="ATP-DEPENDENT HELICASE ULS1"/>
    <property type="match status" value="1"/>
</dbReference>
<keyword evidence="5" id="KW-0378">Hydrolase</keyword>
<evidence type="ECO:0000256" key="1">
    <source>
        <dbReference type="ARBA" id="ARBA00007025"/>
    </source>
</evidence>
<feature type="domain" description="Helicase ATP-binding" evidence="13">
    <location>
        <begin position="567"/>
        <end position="755"/>
    </location>
</feature>
<dbReference type="SUPFAM" id="SSF52540">
    <property type="entry name" value="P-loop containing nucleoside triphosphate hydrolases"/>
    <property type="match status" value="2"/>
</dbReference>
<dbReference type="InterPro" id="IPR001841">
    <property type="entry name" value="Znf_RING"/>
</dbReference>
<dbReference type="GO" id="GO:0016787">
    <property type="term" value="F:hydrolase activity"/>
    <property type="evidence" value="ECO:0007669"/>
    <property type="project" value="UniProtKB-KW"/>
</dbReference>
<dbReference type="GO" id="GO:0008270">
    <property type="term" value="F:zinc ion binding"/>
    <property type="evidence" value="ECO:0007669"/>
    <property type="project" value="UniProtKB-KW"/>
</dbReference>
<name>T5ALJ8_OPHSC</name>
<feature type="compositionally biased region" description="Basic residues" evidence="11">
    <location>
        <begin position="1048"/>
        <end position="1066"/>
    </location>
</feature>
<dbReference type="GO" id="GO:0005737">
    <property type="term" value="C:cytoplasm"/>
    <property type="evidence" value="ECO:0007669"/>
    <property type="project" value="TreeGrafter"/>
</dbReference>
<feature type="region of interest" description="Disordered" evidence="11">
    <location>
        <begin position="45"/>
        <end position="97"/>
    </location>
</feature>
<evidence type="ECO:0000256" key="7">
    <source>
        <dbReference type="ARBA" id="ARBA00022833"/>
    </source>
</evidence>
<dbReference type="GO" id="GO:0008094">
    <property type="term" value="F:ATP-dependent activity, acting on DNA"/>
    <property type="evidence" value="ECO:0007669"/>
    <property type="project" value="TreeGrafter"/>
</dbReference>
<dbReference type="PROSITE" id="PS51192">
    <property type="entry name" value="HELICASE_ATP_BIND_1"/>
    <property type="match status" value="1"/>
</dbReference>
<evidence type="ECO:0000256" key="9">
    <source>
        <dbReference type="PROSITE-ProRule" id="PRU00175"/>
    </source>
</evidence>
<dbReference type="InterPro" id="IPR018957">
    <property type="entry name" value="Znf_C3HC4_RING-type"/>
</dbReference>
<feature type="compositionally biased region" description="Basic and acidic residues" evidence="11">
    <location>
        <begin position="68"/>
        <end position="77"/>
    </location>
</feature>
<dbReference type="GO" id="GO:0005634">
    <property type="term" value="C:nucleus"/>
    <property type="evidence" value="ECO:0007669"/>
    <property type="project" value="TreeGrafter"/>
</dbReference>
<dbReference type="InterPro" id="IPR013083">
    <property type="entry name" value="Znf_RING/FYVE/PHD"/>
</dbReference>
<dbReference type="InterPro" id="IPR027417">
    <property type="entry name" value="P-loop_NTPase"/>
</dbReference>
<keyword evidence="3" id="KW-0547">Nucleotide-binding</keyword>
<evidence type="ECO:0000256" key="2">
    <source>
        <dbReference type="ARBA" id="ARBA00022723"/>
    </source>
</evidence>
<keyword evidence="2" id="KW-0479">Metal-binding</keyword>
<dbReference type="SMART" id="SM00490">
    <property type="entry name" value="HELICc"/>
    <property type="match status" value="1"/>
</dbReference>
<feature type="compositionally biased region" description="Acidic residues" evidence="11">
    <location>
        <begin position="997"/>
        <end position="1020"/>
    </location>
</feature>
<comment type="similarity">
    <text evidence="1">Belongs to the SNF2/RAD54 helicase family.</text>
</comment>
<dbReference type="PROSITE" id="PS50089">
    <property type="entry name" value="ZF_RING_2"/>
    <property type="match status" value="1"/>
</dbReference>
<dbReference type="InterPro" id="IPR014001">
    <property type="entry name" value="Helicase_ATP-bd"/>
</dbReference>
<feature type="region of interest" description="Disordered" evidence="11">
    <location>
        <begin position="209"/>
        <end position="251"/>
    </location>
</feature>
<keyword evidence="8" id="KW-0067">ATP-binding</keyword>
<feature type="coiled-coil region" evidence="10">
    <location>
        <begin position="1233"/>
        <end position="1261"/>
    </location>
</feature>